<sequence length="131" mass="14677">MNTEDTSQLIECPVCFSKTTISADNYGDQLALASLNCLDCGFSSLVSNLEDEEVSDKLIKYYLRLLLDKIIQGEKARQIINNNPLFPYSRSDQLVALMENEVMPAINNPHNKSIKPLSVEDVATVKRILNL</sequence>
<accession>A0A2H0W3J6</accession>
<dbReference type="Proteomes" id="UP000229056">
    <property type="component" value="Unassembled WGS sequence"/>
</dbReference>
<name>A0A2H0W3J6_9BACT</name>
<organism evidence="1 2">
    <name type="scientific">Candidatus Buchananbacteria bacterium CG10_big_fil_rev_8_21_14_0_10_33_19</name>
    <dbReference type="NCBI Taxonomy" id="1974525"/>
    <lineage>
        <taxon>Bacteria</taxon>
        <taxon>Candidatus Buchananiibacteriota</taxon>
    </lineage>
</organism>
<evidence type="ECO:0000313" key="2">
    <source>
        <dbReference type="Proteomes" id="UP000229056"/>
    </source>
</evidence>
<protein>
    <submittedName>
        <fullName evidence="1">Uncharacterized protein</fullName>
    </submittedName>
</protein>
<comment type="caution">
    <text evidence="1">The sequence shown here is derived from an EMBL/GenBank/DDBJ whole genome shotgun (WGS) entry which is preliminary data.</text>
</comment>
<dbReference type="EMBL" id="PEZY01000012">
    <property type="protein sequence ID" value="PIS05938.1"/>
    <property type="molecule type" value="Genomic_DNA"/>
</dbReference>
<evidence type="ECO:0000313" key="1">
    <source>
        <dbReference type="EMBL" id="PIS05938.1"/>
    </source>
</evidence>
<reference evidence="2" key="1">
    <citation type="submission" date="2017-09" db="EMBL/GenBank/DDBJ databases">
        <title>Depth-based differentiation of microbial function through sediment-hosted aquifers and enrichment of novel symbionts in the deep terrestrial subsurface.</title>
        <authorList>
            <person name="Probst A.J."/>
            <person name="Ladd B."/>
            <person name="Jarett J.K."/>
            <person name="Geller-Mcgrath D.E."/>
            <person name="Sieber C.M.K."/>
            <person name="Emerson J.B."/>
            <person name="Anantharaman K."/>
            <person name="Thomas B.C."/>
            <person name="Malmstrom R."/>
            <person name="Stieglmeier M."/>
            <person name="Klingl A."/>
            <person name="Woyke T."/>
            <person name="Ryan C.M."/>
            <person name="Banfield J.F."/>
        </authorList>
    </citation>
    <scope>NUCLEOTIDE SEQUENCE [LARGE SCALE GENOMIC DNA]</scope>
</reference>
<proteinExistence type="predicted"/>
<dbReference type="AlphaFoldDB" id="A0A2H0W3J6"/>
<gene>
    <name evidence="1" type="ORF">COT80_04185</name>
</gene>